<accession>A0A1I0RKU5</accession>
<evidence type="ECO:0000313" key="2">
    <source>
        <dbReference type="Proteomes" id="UP000199310"/>
    </source>
</evidence>
<gene>
    <name evidence="1" type="ORF">SAMN04488122_2982</name>
</gene>
<dbReference type="AlphaFoldDB" id="A0A1I0RKU5"/>
<evidence type="ECO:0000313" key="1">
    <source>
        <dbReference type="EMBL" id="SEW41511.1"/>
    </source>
</evidence>
<dbReference type="Proteomes" id="UP000199310">
    <property type="component" value="Unassembled WGS sequence"/>
</dbReference>
<protein>
    <submittedName>
        <fullName evidence="1">Uncharacterized protein</fullName>
    </submittedName>
</protein>
<dbReference type="EMBL" id="FOJG01000001">
    <property type="protein sequence ID" value="SEW41511.1"/>
    <property type="molecule type" value="Genomic_DNA"/>
</dbReference>
<dbReference type="PROSITE" id="PS51257">
    <property type="entry name" value="PROKAR_LIPOPROTEIN"/>
    <property type="match status" value="1"/>
</dbReference>
<name>A0A1I0RKU5_9BACT</name>
<proteinExistence type="predicted"/>
<keyword evidence="2" id="KW-1185">Reference proteome</keyword>
<organism evidence="1 2">
    <name type="scientific">Chitinophaga arvensicola</name>
    <dbReference type="NCBI Taxonomy" id="29529"/>
    <lineage>
        <taxon>Bacteria</taxon>
        <taxon>Pseudomonadati</taxon>
        <taxon>Bacteroidota</taxon>
        <taxon>Chitinophagia</taxon>
        <taxon>Chitinophagales</taxon>
        <taxon>Chitinophagaceae</taxon>
        <taxon>Chitinophaga</taxon>
    </lineage>
</organism>
<sequence>MKKVAIVLSLSTVVLLVLACGGSMVNRGHLSASNPDELPIYLITLGNFRETPSPSCPSTQSCVASETETMPLGKMQDVLRMAFRYYKDNCSRK</sequence>
<dbReference type="OrthoDB" id="678652at2"/>
<dbReference type="RefSeq" id="WP_089895999.1">
    <property type="nucleotide sequence ID" value="NZ_FOJG01000001.1"/>
</dbReference>
<dbReference type="STRING" id="29529.SAMN04488122_2982"/>
<reference evidence="2" key="1">
    <citation type="submission" date="2016-10" db="EMBL/GenBank/DDBJ databases">
        <authorList>
            <person name="Varghese N."/>
            <person name="Submissions S."/>
        </authorList>
    </citation>
    <scope>NUCLEOTIDE SEQUENCE [LARGE SCALE GENOMIC DNA]</scope>
    <source>
        <strain evidence="2">DSM 3695</strain>
    </source>
</reference>